<comment type="caution">
    <text evidence="2">The sequence shown here is derived from an EMBL/GenBank/DDBJ whole genome shotgun (WGS) entry which is preliminary data.</text>
</comment>
<protein>
    <submittedName>
        <fullName evidence="2">Uncharacterized protein</fullName>
    </submittedName>
</protein>
<organism evidence="2 3">
    <name type="scientific">Stylosanthes scabra</name>
    <dbReference type="NCBI Taxonomy" id="79078"/>
    <lineage>
        <taxon>Eukaryota</taxon>
        <taxon>Viridiplantae</taxon>
        <taxon>Streptophyta</taxon>
        <taxon>Embryophyta</taxon>
        <taxon>Tracheophyta</taxon>
        <taxon>Spermatophyta</taxon>
        <taxon>Magnoliopsida</taxon>
        <taxon>eudicotyledons</taxon>
        <taxon>Gunneridae</taxon>
        <taxon>Pentapetalae</taxon>
        <taxon>rosids</taxon>
        <taxon>fabids</taxon>
        <taxon>Fabales</taxon>
        <taxon>Fabaceae</taxon>
        <taxon>Papilionoideae</taxon>
        <taxon>50 kb inversion clade</taxon>
        <taxon>dalbergioids sensu lato</taxon>
        <taxon>Dalbergieae</taxon>
        <taxon>Pterocarpus clade</taxon>
        <taxon>Stylosanthes</taxon>
    </lineage>
</organism>
<feature type="region of interest" description="Disordered" evidence="1">
    <location>
        <begin position="80"/>
        <end position="104"/>
    </location>
</feature>
<keyword evidence="3" id="KW-1185">Reference proteome</keyword>
<evidence type="ECO:0000256" key="1">
    <source>
        <dbReference type="SAM" id="MobiDB-lite"/>
    </source>
</evidence>
<proteinExistence type="predicted"/>
<feature type="compositionally biased region" description="Basic and acidic residues" evidence="1">
    <location>
        <begin position="95"/>
        <end position="104"/>
    </location>
</feature>
<dbReference type="EMBL" id="JASCZI010031606">
    <property type="protein sequence ID" value="MED6127104.1"/>
    <property type="molecule type" value="Genomic_DNA"/>
</dbReference>
<evidence type="ECO:0000313" key="3">
    <source>
        <dbReference type="Proteomes" id="UP001341840"/>
    </source>
</evidence>
<reference evidence="2 3" key="1">
    <citation type="journal article" date="2023" name="Plants (Basel)">
        <title>Bridging the Gap: Combining Genomics and Transcriptomics Approaches to Understand Stylosanthes scabra, an Orphan Legume from the Brazilian Caatinga.</title>
        <authorList>
            <person name="Ferreira-Neto J.R.C."/>
            <person name="da Silva M.D."/>
            <person name="Binneck E."/>
            <person name="de Melo N.F."/>
            <person name="da Silva R.H."/>
            <person name="de Melo A.L.T.M."/>
            <person name="Pandolfi V."/>
            <person name="Bustamante F.O."/>
            <person name="Brasileiro-Vidal A.C."/>
            <person name="Benko-Iseppon A.M."/>
        </authorList>
    </citation>
    <scope>NUCLEOTIDE SEQUENCE [LARGE SCALE GENOMIC DNA]</scope>
    <source>
        <tissue evidence="2">Leaves</tissue>
    </source>
</reference>
<name>A0ABU6RT37_9FABA</name>
<accession>A0ABU6RT37</accession>
<evidence type="ECO:0000313" key="2">
    <source>
        <dbReference type="EMBL" id="MED6127104.1"/>
    </source>
</evidence>
<sequence length="121" mass="13459">MVRHWWLVGAGRITHQLGAAQQVHEFCGRVMWLRGTVLGRGVVTPRVPARLVQEGVSWVSPAFISVACVYVELELYLRGKNSNKPRKGTSNMAGKGEKQLERDADINRLDRTHHVAGAIGF</sequence>
<dbReference type="Proteomes" id="UP001341840">
    <property type="component" value="Unassembled WGS sequence"/>
</dbReference>
<gene>
    <name evidence="2" type="ORF">PIB30_084969</name>
</gene>